<dbReference type="EMBL" id="ML121532">
    <property type="protein sequence ID" value="RPB27129.1"/>
    <property type="molecule type" value="Genomic_DNA"/>
</dbReference>
<feature type="region of interest" description="Disordered" evidence="1">
    <location>
        <begin position="583"/>
        <end position="618"/>
    </location>
</feature>
<evidence type="ECO:0000313" key="2">
    <source>
        <dbReference type="EMBL" id="RPB27129.1"/>
    </source>
</evidence>
<feature type="region of interest" description="Disordered" evidence="1">
    <location>
        <begin position="209"/>
        <end position="265"/>
    </location>
</feature>
<dbReference type="InParanoid" id="A0A3N4LZW8"/>
<feature type="compositionally biased region" description="Acidic residues" evidence="1">
    <location>
        <begin position="36"/>
        <end position="47"/>
    </location>
</feature>
<evidence type="ECO:0000256" key="1">
    <source>
        <dbReference type="SAM" id="MobiDB-lite"/>
    </source>
</evidence>
<reference evidence="2 3" key="1">
    <citation type="journal article" date="2018" name="Nat. Ecol. Evol.">
        <title>Pezizomycetes genomes reveal the molecular basis of ectomycorrhizal truffle lifestyle.</title>
        <authorList>
            <person name="Murat C."/>
            <person name="Payen T."/>
            <person name="Noel B."/>
            <person name="Kuo A."/>
            <person name="Morin E."/>
            <person name="Chen J."/>
            <person name="Kohler A."/>
            <person name="Krizsan K."/>
            <person name="Balestrini R."/>
            <person name="Da Silva C."/>
            <person name="Montanini B."/>
            <person name="Hainaut M."/>
            <person name="Levati E."/>
            <person name="Barry K.W."/>
            <person name="Belfiori B."/>
            <person name="Cichocki N."/>
            <person name="Clum A."/>
            <person name="Dockter R.B."/>
            <person name="Fauchery L."/>
            <person name="Guy J."/>
            <person name="Iotti M."/>
            <person name="Le Tacon F."/>
            <person name="Lindquist E.A."/>
            <person name="Lipzen A."/>
            <person name="Malagnac F."/>
            <person name="Mello A."/>
            <person name="Molinier V."/>
            <person name="Miyauchi S."/>
            <person name="Poulain J."/>
            <person name="Riccioni C."/>
            <person name="Rubini A."/>
            <person name="Sitrit Y."/>
            <person name="Splivallo R."/>
            <person name="Traeger S."/>
            <person name="Wang M."/>
            <person name="Zifcakova L."/>
            <person name="Wipf D."/>
            <person name="Zambonelli A."/>
            <person name="Paolocci F."/>
            <person name="Nowrousian M."/>
            <person name="Ottonello S."/>
            <person name="Baldrian P."/>
            <person name="Spatafora J.W."/>
            <person name="Henrissat B."/>
            <person name="Nagy L.G."/>
            <person name="Aury J.M."/>
            <person name="Wincker P."/>
            <person name="Grigoriev I.V."/>
            <person name="Bonfante P."/>
            <person name="Martin F.M."/>
        </authorList>
    </citation>
    <scope>NUCLEOTIDE SEQUENCE [LARGE SCALE GENOMIC DNA]</scope>
    <source>
        <strain evidence="2 3">ATCC MYA-4762</strain>
    </source>
</reference>
<keyword evidence="3" id="KW-1185">Reference proteome</keyword>
<feature type="compositionally biased region" description="Polar residues" evidence="1">
    <location>
        <begin position="369"/>
        <end position="393"/>
    </location>
</feature>
<feature type="region of interest" description="Disordered" evidence="1">
    <location>
        <begin position="1"/>
        <end position="61"/>
    </location>
</feature>
<evidence type="ECO:0000313" key="3">
    <source>
        <dbReference type="Proteomes" id="UP000267821"/>
    </source>
</evidence>
<organism evidence="2 3">
    <name type="scientific">Terfezia boudieri ATCC MYA-4762</name>
    <dbReference type="NCBI Taxonomy" id="1051890"/>
    <lineage>
        <taxon>Eukaryota</taxon>
        <taxon>Fungi</taxon>
        <taxon>Dikarya</taxon>
        <taxon>Ascomycota</taxon>
        <taxon>Pezizomycotina</taxon>
        <taxon>Pezizomycetes</taxon>
        <taxon>Pezizales</taxon>
        <taxon>Pezizaceae</taxon>
        <taxon>Terfezia</taxon>
    </lineage>
</organism>
<accession>A0A3N4LZW8</accession>
<feature type="compositionally biased region" description="Polar residues" evidence="1">
    <location>
        <begin position="484"/>
        <end position="503"/>
    </location>
</feature>
<feature type="region of interest" description="Disordered" evidence="1">
    <location>
        <begin position="148"/>
        <end position="197"/>
    </location>
</feature>
<protein>
    <submittedName>
        <fullName evidence="2">Uncharacterized protein</fullName>
    </submittedName>
</protein>
<feature type="compositionally biased region" description="Polar residues" evidence="1">
    <location>
        <begin position="163"/>
        <end position="172"/>
    </location>
</feature>
<sequence length="689" mass="76930">MSPRKASATSGISPTDDIPLEDYPKQKRTAEKYKDDGDDEDEDEEEESLKGSSPRSEDSRYTLYKEQIGYVSPRDHREMELYLARVQGSREVVGRIDHFIGPASKAKIGSIVPTDRQLSQKNPIMNSIAESQHLVYGQSRRNRLNDTVTQGRKDEEPAPASISPLTKKQQQILGIGVKYPEPPPGIRRSPHTSTEAYQASTASYISGVSSGYGGPSVSTARSETSSTLTIKQPESPTDKKPNFKFPSFSKDPKPVKQKPRLGGRRIEHVTHNVMKELNNYIAVSSDKQAVHEEHMPRIMRRYGAEIAIQKSEEYLASRSGSASNSSSNRSSESVTRTLHPLRSAQSSYTIGRPNPPFAKEIMHRHSADTLHTPSSRATSRSQPPRRNTSTVASQILGENPDDDNRFWFNTITENDISFPTHHAMREVLPSSNAAFIRPGWLAAERTQPGPDEYRRAQDLEIRQFAVGIPDRSLSINRVPRKKSSNISPTQRNSDTSNGMQSVRTPDPRSESRWSAYSDEEPQKSGHSWRQPLSWGTTKKKGLYHTYESRGSNEAMDSKTTLPEVPSTTTASKFKLFGSNFSKKASKSKVGSSNYVSASSNLSSRTGQESSAESSAESFLRRIDPETYEDPHPGSLVMFEPSPVEADKVFKDAYVSTNRAKKEGREYQRRVDEFERRMFPTVEAASSPDC</sequence>
<feature type="compositionally biased region" description="Low complexity" evidence="1">
    <location>
        <begin position="317"/>
        <end position="333"/>
    </location>
</feature>
<name>A0A3N4LZW8_9PEZI</name>
<feature type="region of interest" description="Disordered" evidence="1">
    <location>
        <begin position="317"/>
        <end position="403"/>
    </location>
</feature>
<dbReference type="AlphaFoldDB" id="A0A3N4LZW8"/>
<feature type="compositionally biased region" description="Low complexity" evidence="1">
    <location>
        <begin position="587"/>
        <end position="617"/>
    </location>
</feature>
<proteinExistence type="predicted"/>
<dbReference type="OrthoDB" id="5371519at2759"/>
<feature type="compositionally biased region" description="Basic and acidic residues" evidence="1">
    <location>
        <begin position="22"/>
        <end position="35"/>
    </location>
</feature>
<feature type="region of interest" description="Disordered" evidence="1">
    <location>
        <begin position="473"/>
        <end position="534"/>
    </location>
</feature>
<dbReference type="Proteomes" id="UP000267821">
    <property type="component" value="Unassembled WGS sequence"/>
</dbReference>
<feature type="compositionally biased region" description="Polar residues" evidence="1">
    <location>
        <begin position="219"/>
        <end position="235"/>
    </location>
</feature>
<gene>
    <name evidence="2" type="ORF">L211DRAFT_846679</name>
</gene>